<evidence type="ECO:0008006" key="3">
    <source>
        <dbReference type="Google" id="ProtNLM"/>
    </source>
</evidence>
<evidence type="ECO:0000313" key="2">
    <source>
        <dbReference type="Proteomes" id="UP001230156"/>
    </source>
</evidence>
<dbReference type="RefSeq" id="WP_379956061.1">
    <property type="nucleotide sequence ID" value="NZ_JAUYVI010000004.1"/>
</dbReference>
<name>A0ABU0YLK1_9PROT</name>
<gene>
    <name evidence="1" type="ORF">Q8A70_12950</name>
</gene>
<evidence type="ECO:0000313" key="1">
    <source>
        <dbReference type="EMBL" id="MDQ7248586.1"/>
    </source>
</evidence>
<proteinExistence type="predicted"/>
<comment type="caution">
    <text evidence="1">The sequence shown here is derived from an EMBL/GenBank/DDBJ whole genome shotgun (WGS) entry which is preliminary data.</text>
</comment>
<reference evidence="2" key="1">
    <citation type="submission" date="2023-08" db="EMBL/GenBank/DDBJ databases">
        <title>Rhodospirillaceae gen. nov., a novel taxon isolated from the Yangtze River Yuezi River estuary sludge.</title>
        <authorList>
            <person name="Ruan L."/>
        </authorList>
    </citation>
    <scope>NUCLEOTIDE SEQUENCE [LARGE SCALE GENOMIC DNA]</scope>
    <source>
        <strain evidence="2">R-7</strain>
    </source>
</reference>
<accession>A0ABU0YLK1</accession>
<organism evidence="1 2">
    <name type="scientific">Dongia sedimenti</name>
    <dbReference type="NCBI Taxonomy" id="3064282"/>
    <lineage>
        <taxon>Bacteria</taxon>
        <taxon>Pseudomonadati</taxon>
        <taxon>Pseudomonadota</taxon>
        <taxon>Alphaproteobacteria</taxon>
        <taxon>Rhodospirillales</taxon>
        <taxon>Dongiaceae</taxon>
        <taxon>Dongia</taxon>
    </lineage>
</organism>
<protein>
    <recommendedName>
        <fullName evidence="3">Restriction endonuclease type IV Mrr domain-containing protein</fullName>
    </recommendedName>
</protein>
<dbReference type="EMBL" id="JAUYVI010000004">
    <property type="protein sequence ID" value="MDQ7248586.1"/>
    <property type="molecule type" value="Genomic_DNA"/>
</dbReference>
<sequence length="1259" mass="142014">MDDDKFILDDLLAMMADADITSVSLHSIVSEHPESIGRLRDFNPVTTASIFGGLLTVPDLQSNCIRLETLVHIALALGSFDRDPDLAIVADIFSTLGDGVCGRCEDPAEDLFVSLVETPRGNFRILEGTWESASFYLQVFVDAIERMPRNSDYYDSLRDSVYSLLLLSDVVCERAGLLRYQLGSAIPETSINSQIAERLSSIGELVHFSESDLTLLDLSLKSLSAFGFIPDFRAKLIDESIGNSSLERSPLLYWNDEIYLALPTAVSSAIRRFVIEQMDASGMREAFIVGLSHEYARRFAKVPLFGGRIGAPIQFMRTPRCILAGVIMPVERGRFLSFVFVLDTLEAFEKRGLAGYNPTSQELEENVRAWLEHSYKVAREDPDFRDGVTLLVPCGVGRGFAFSLEEPDWPNWRIELISAADLYTLSWADRIGPLTLWRVFEAVEKLGALGVALQNVNGLINLFSWMRSLNGHIVPHASLPDDFANEAKAFVQISQNALRDIRYEVATTHDPHVELDTAGNWITVRRDTSSSFDEDLRRPLYVSIEDRKDGGARSVYVAPNRRWWVEIETPQAASGQSNYQRWRMVTTWLARAAPVLDMTFTGLPKGPILWRMQFGEPLDALDENSEMMSYAETRAQLSFSAAPGGNTLTLVAEPAFDAAHYNEENIAELAMVETLIDAMEVASGQILDARKRAEIILSIVPNSSARETHMFRTQGFRDHIRSWLPKLPTRIDEIDAATLKLGLGWGARDRREGSYLRGKQACMAYLNDLVKHAEDELCGELHKFDRTNIILAMLQSHEKAAVERNRWSRTAAAVIALRNDSEAAMTKIAEHDFELNAVFQSTRLLSEIAICECPSSGGAAPSSSDVSKLMARMAIIQQLGGWSDAIRWDVMEPYIRITALGDVYAQQDFLDEIVAPFAKVASDARTKQAIDDYASNLARPEEYKSAKQVLEPAFLEAWLDETGAELDDFRLFVEFVENIAIQQETAVLLIPKSRLEHVTVEQRSLSSETVNAIVEFLTFKSRLTWKTLPTEFDDSDRQPWKFRRRLSLLRRPLLQVNDEEDPTLIVAPGILRESLTYMVRNYYEGDFPLRQLKKRMRVWTGAQSDRTGHRFGAEVSERLLQLGWKTEVEVKVTKLLRQGFDRDYGDVDVLAWDEKTGRVLIIECKDLQYRKTYGEIAEQLADFRGDIGMDGKRDDLRKHLDRVDLISDHMSAVTNFLKLGPAIRLESHLVFRNPVPVEFALKHMTDRVSVCTLDRLNAI</sequence>
<dbReference type="Proteomes" id="UP001230156">
    <property type="component" value="Unassembled WGS sequence"/>
</dbReference>
<keyword evidence="2" id="KW-1185">Reference proteome</keyword>